<name>A0ABQ5MN22_9FLAO</name>
<evidence type="ECO:0000313" key="2">
    <source>
        <dbReference type="EMBL" id="GLB50806.1"/>
    </source>
</evidence>
<dbReference type="EMBL" id="BRVO01000005">
    <property type="protein sequence ID" value="GLB50806.1"/>
    <property type="molecule type" value="Genomic_DNA"/>
</dbReference>
<reference evidence="2" key="1">
    <citation type="submission" date="2022-07" db="EMBL/GenBank/DDBJ databases">
        <title>Taxonomy of Novel Oxalotrophic and Methylotrophic Bacteria.</title>
        <authorList>
            <person name="Sahin N."/>
            <person name="Tani A."/>
        </authorList>
    </citation>
    <scope>NUCLEOTIDE SEQUENCE</scope>
    <source>
        <strain evidence="2">Y10</strain>
    </source>
</reference>
<proteinExistence type="predicted"/>
<dbReference type="SUPFAM" id="SSF56935">
    <property type="entry name" value="Porins"/>
    <property type="match status" value="1"/>
</dbReference>
<keyword evidence="3" id="KW-1185">Reference proteome</keyword>
<protein>
    <recommendedName>
        <fullName evidence="1">DUF6268 domain-containing protein</fullName>
    </recommendedName>
</protein>
<evidence type="ECO:0000313" key="3">
    <source>
        <dbReference type="Proteomes" id="UP001143543"/>
    </source>
</evidence>
<sequence>MKFSPIFITLLIGQFSSAQLSDNLYVNGGILSSNSVTDVYQFNAGFSVPIFKNEKNSFSLGFDYKYTNYSFVDEDVPFSFDQLEQFYTYTPTLKYAHAFSNKWSLIIKGGGQLATNYDTNDFKDSYYFNGTILVRKTDSTTNSSWTFGATYNPQYGFRTPIPVIAYTKQATERWSYQIGIPEMYTKYIVGKAHTFSAFAKLDGFMGTFNDNLEIRTESYEDTGILRQTYVLAGFGYDLNLWKNSKLQLKAGKTFYNDLSILDPENNEVYNFDIEDSFYINLGINWTIPNKLLD</sequence>
<dbReference type="Proteomes" id="UP001143543">
    <property type="component" value="Unassembled WGS sequence"/>
</dbReference>
<organism evidence="2 3">
    <name type="scientific">Neptunitalea lumnitzerae</name>
    <dbReference type="NCBI Taxonomy" id="2965509"/>
    <lineage>
        <taxon>Bacteria</taxon>
        <taxon>Pseudomonadati</taxon>
        <taxon>Bacteroidota</taxon>
        <taxon>Flavobacteriia</taxon>
        <taxon>Flavobacteriales</taxon>
        <taxon>Flavobacteriaceae</taxon>
        <taxon>Neptunitalea</taxon>
    </lineage>
</organism>
<gene>
    <name evidence="2" type="ORF">Y10_31740</name>
</gene>
<accession>A0ABQ5MN22</accession>
<evidence type="ECO:0000259" key="1">
    <source>
        <dbReference type="Pfam" id="PF19783"/>
    </source>
</evidence>
<comment type="caution">
    <text evidence="2">The sequence shown here is derived from an EMBL/GenBank/DDBJ whole genome shotgun (WGS) entry which is preliminary data.</text>
</comment>
<dbReference type="Pfam" id="PF19783">
    <property type="entry name" value="DUF6268"/>
    <property type="match status" value="1"/>
</dbReference>
<feature type="domain" description="DUF6268" evidence="1">
    <location>
        <begin position="34"/>
        <end position="285"/>
    </location>
</feature>
<dbReference type="InterPro" id="IPR046235">
    <property type="entry name" value="DUF6268"/>
</dbReference>